<evidence type="ECO:0000313" key="5">
    <source>
        <dbReference type="Proteomes" id="UP000308365"/>
    </source>
</evidence>
<dbReference type="Proteomes" id="UP000308365">
    <property type="component" value="Unassembled WGS sequence"/>
</dbReference>
<proteinExistence type="inferred from homology"/>
<protein>
    <recommendedName>
        <fullName evidence="3">FAM124 domain-containing protein</fullName>
    </recommendedName>
</protein>
<comment type="similarity">
    <text evidence="1">Belongs to the FAM124 family.</text>
</comment>
<dbReference type="PANTHER" id="PTHR14715">
    <property type="entry name" value="FAM124 DOMAIN-CONTAINING PROTEIN-RELATED"/>
    <property type="match status" value="1"/>
</dbReference>
<accession>A0A4U1EGM1</accession>
<feature type="region of interest" description="Disordered" evidence="2">
    <location>
        <begin position="254"/>
        <end position="273"/>
    </location>
</feature>
<dbReference type="EMBL" id="RWIC01001550">
    <property type="protein sequence ID" value="TKC35379.1"/>
    <property type="molecule type" value="Genomic_DNA"/>
</dbReference>
<dbReference type="Pfam" id="PF15067">
    <property type="entry name" value="FAM124"/>
    <property type="match status" value="1"/>
</dbReference>
<evidence type="ECO:0000256" key="1">
    <source>
        <dbReference type="ARBA" id="ARBA00006440"/>
    </source>
</evidence>
<dbReference type="AlphaFoldDB" id="A0A4U1EGM1"/>
<name>A0A4U1EGM1_MONMO</name>
<dbReference type="InterPro" id="IPR029380">
    <property type="entry name" value="FAM124"/>
</dbReference>
<sequence length="489" mass="54807">MMDETREPLAMTVHLLANSGHGSLLQQTLDQLLDCICPEVRVFLVSERVSPVKYCDKCHSKRSRFPGMSVLLFLHESFGEERLSRILDSLQHWPWQCYPTQNAQGRPCPYILANQEFYSLDNQMPIWGVRQVHCGTEILRVTLYCSFGNYEDAIRLYEMILQREATLQKSSFCFFALYSTESFALQLSLKQLPPGVSVDPKEASVLQFKVQEIGQLVPLLPHPCVPISHTRWQTQDYDGNKILLQVQLNPGLGVRNELPPQTDRSPPPSTVKAEKDQWFQQNFDHLSDGDGVGVTAGPPSQGNLLNLQGRESQCLGPEADGVMAAVSLVLKPDTVIDAGDECFTRNMGKEVKEALQTEQRTTGERAILFLVTSMNLEPNVSNDGRGDSRQCRHVTDCYLGYICQETGGPLLTLILWTQPTSGEAEYMKIQIIKKKNCRNPSTSGLYCLSGRRTAADIVNIRMVVAEDRKLIDNTWVAFGGSYQDPLQCG</sequence>
<evidence type="ECO:0000313" key="4">
    <source>
        <dbReference type="EMBL" id="TKC35379.1"/>
    </source>
</evidence>
<reference evidence="5" key="1">
    <citation type="journal article" date="2019" name="IScience">
        <title>Narwhal Genome Reveals Long-Term Low Genetic Diversity despite Current Large Abundance Size.</title>
        <authorList>
            <person name="Westbury M.V."/>
            <person name="Petersen B."/>
            <person name="Garde E."/>
            <person name="Heide-Jorgensen M.P."/>
            <person name="Lorenzen E.D."/>
        </authorList>
    </citation>
    <scope>NUCLEOTIDE SEQUENCE [LARGE SCALE GENOMIC DNA]</scope>
</reference>
<dbReference type="InterPro" id="IPR046365">
    <property type="entry name" value="FAM124_dom"/>
</dbReference>
<organism evidence="4 5">
    <name type="scientific">Monodon monoceros</name>
    <name type="common">Narwhal</name>
    <name type="synonym">Ceratodon monodon</name>
    <dbReference type="NCBI Taxonomy" id="40151"/>
    <lineage>
        <taxon>Eukaryota</taxon>
        <taxon>Metazoa</taxon>
        <taxon>Chordata</taxon>
        <taxon>Craniata</taxon>
        <taxon>Vertebrata</taxon>
        <taxon>Euteleostomi</taxon>
        <taxon>Mammalia</taxon>
        <taxon>Eutheria</taxon>
        <taxon>Laurasiatheria</taxon>
        <taxon>Artiodactyla</taxon>
        <taxon>Whippomorpha</taxon>
        <taxon>Cetacea</taxon>
        <taxon>Odontoceti</taxon>
        <taxon>Monodontidae</taxon>
        <taxon>Monodon</taxon>
    </lineage>
</organism>
<dbReference type="GO" id="GO:0005654">
    <property type="term" value="C:nucleoplasm"/>
    <property type="evidence" value="ECO:0007669"/>
    <property type="project" value="TreeGrafter"/>
</dbReference>
<evidence type="ECO:0000259" key="3">
    <source>
        <dbReference type="Pfam" id="PF15067"/>
    </source>
</evidence>
<gene>
    <name evidence="4" type="ORF">EI555_006570</name>
</gene>
<comment type="caution">
    <text evidence="4">The sequence shown here is derived from an EMBL/GenBank/DDBJ whole genome shotgun (WGS) entry which is preliminary data.</text>
</comment>
<evidence type="ECO:0000256" key="2">
    <source>
        <dbReference type="SAM" id="MobiDB-lite"/>
    </source>
</evidence>
<dbReference type="PANTHER" id="PTHR14715:SF2">
    <property type="entry name" value="PROTEIN FAM124B"/>
    <property type="match status" value="1"/>
</dbReference>
<feature type="domain" description="FAM124" evidence="3">
    <location>
        <begin position="11"/>
        <end position="245"/>
    </location>
</feature>